<evidence type="ECO:0000256" key="1">
    <source>
        <dbReference type="PROSITE-ProRule" id="PRU00169"/>
    </source>
</evidence>
<dbReference type="AlphaFoldDB" id="A0A918NG81"/>
<dbReference type="PANTHER" id="PTHR47233">
    <property type="entry name" value="CHEMOTAXIS PROTEIN CHEV"/>
    <property type="match status" value="1"/>
</dbReference>
<dbReference type="SMART" id="SM00260">
    <property type="entry name" value="CheW"/>
    <property type="match status" value="1"/>
</dbReference>
<dbReference type="Gene3D" id="2.30.30.40">
    <property type="entry name" value="SH3 Domains"/>
    <property type="match status" value="1"/>
</dbReference>
<dbReference type="InterPro" id="IPR036061">
    <property type="entry name" value="CheW-like_dom_sf"/>
</dbReference>
<dbReference type="Proteomes" id="UP000626148">
    <property type="component" value="Unassembled WGS sequence"/>
</dbReference>
<gene>
    <name evidence="4" type="primary">cheV</name>
    <name evidence="4" type="ORF">GCM10007392_36270</name>
</gene>
<comment type="caution">
    <text evidence="4">The sequence shown here is derived from an EMBL/GenBank/DDBJ whole genome shotgun (WGS) entry which is preliminary data.</text>
</comment>
<dbReference type="EMBL" id="BMXR01000009">
    <property type="protein sequence ID" value="GGX65147.1"/>
    <property type="molecule type" value="Genomic_DNA"/>
</dbReference>
<dbReference type="InterPro" id="IPR011006">
    <property type="entry name" value="CheY-like_superfamily"/>
</dbReference>
<evidence type="ECO:0000259" key="3">
    <source>
        <dbReference type="PROSITE" id="PS50851"/>
    </source>
</evidence>
<dbReference type="SUPFAM" id="SSF52172">
    <property type="entry name" value="CheY-like"/>
    <property type="match status" value="1"/>
</dbReference>
<evidence type="ECO:0000313" key="4">
    <source>
        <dbReference type="EMBL" id="GGX65147.1"/>
    </source>
</evidence>
<dbReference type="PANTHER" id="PTHR47233:SF2">
    <property type="entry name" value="CHEMOTAXIS SIGNAL TRANSDUCTION SYSTEM RESPONSE REGULATOR CHEV"/>
    <property type="match status" value="1"/>
</dbReference>
<dbReference type="PROSITE" id="PS50851">
    <property type="entry name" value="CHEW"/>
    <property type="match status" value="1"/>
</dbReference>
<reference evidence="4" key="1">
    <citation type="journal article" date="2014" name="Int. J. Syst. Evol. Microbiol.">
        <title>Complete genome sequence of Corynebacterium casei LMG S-19264T (=DSM 44701T), isolated from a smear-ripened cheese.</title>
        <authorList>
            <consortium name="US DOE Joint Genome Institute (JGI-PGF)"/>
            <person name="Walter F."/>
            <person name="Albersmeier A."/>
            <person name="Kalinowski J."/>
            <person name="Ruckert C."/>
        </authorList>
    </citation>
    <scope>NUCLEOTIDE SEQUENCE</scope>
    <source>
        <strain evidence="4">KCTC 22169</strain>
    </source>
</reference>
<sequence>MSSKAKHAQKLLLFTLAERQTFAIGTLKIREIIPYVQLTKLPQDHPAVLGATTFRGTTIPVIDMAAAVGYKPLTPEETRNGAIIITDCQRKEIGFLVRGIEKIVDTDWRDVKPPPDMLGKKAFLTGLVTVQDKTIQLLDVELLLSLIYPEPPEKRRAVLTDLQREQLKPLNILLVDDSHVARKQLSEALDSINIPYQVTTNGIKALEHMEKVAESGNPVDILVSDIEMPGLDGYELAFTVRDTPALKQAYIILHTSLNSEMSLSYANQVGANEALTKFDAEELVHAMLRGAKSLTGD</sequence>
<protein>
    <submittedName>
        <fullName evidence="4">Chemotaxis protein CheW</fullName>
    </submittedName>
</protein>
<feature type="domain" description="CheW-like" evidence="3">
    <location>
        <begin position="8"/>
        <end position="149"/>
    </location>
</feature>
<dbReference type="RefSeq" id="WP_189611309.1">
    <property type="nucleotide sequence ID" value="NZ_BMXR01000009.1"/>
</dbReference>
<dbReference type="Gene3D" id="2.40.50.180">
    <property type="entry name" value="CheA-289, Domain 4"/>
    <property type="match status" value="1"/>
</dbReference>
<name>A0A918NG81_9GAMM</name>
<dbReference type="SMART" id="SM00448">
    <property type="entry name" value="REC"/>
    <property type="match status" value="1"/>
</dbReference>
<organism evidence="4 5">
    <name type="scientific">Saccharospirillum salsuginis</name>
    <dbReference type="NCBI Taxonomy" id="418750"/>
    <lineage>
        <taxon>Bacteria</taxon>
        <taxon>Pseudomonadati</taxon>
        <taxon>Pseudomonadota</taxon>
        <taxon>Gammaproteobacteria</taxon>
        <taxon>Oceanospirillales</taxon>
        <taxon>Saccharospirillaceae</taxon>
        <taxon>Saccharospirillum</taxon>
    </lineage>
</organism>
<feature type="domain" description="Response regulatory" evidence="2">
    <location>
        <begin position="171"/>
        <end position="292"/>
    </location>
</feature>
<dbReference type="Pfam" id="PF00072">
    <property type="entry name" value="Response_reg"/>
    <property type="match status" value="1"/>
</dbReference>
<keyword evidence="1" id="KW-0597">Phosphoprotein</keyword>
<proteinExistence type="predicted"/>
<dbReference type="InterPro" id="IPR001789">
    <property type="entry name" value="Sig_transdc_resp-reg_receiver"/>
</dbReference>
<feature type="modified residue" description="4-aspartylphosphate" evidence="1">
    <location>
        <position position="225"/>
    </location>
</feature>
<reference evidence="4" key="2">
    <citation type="submission" date="2020-09" db="EMBL/GenBank/DDBJ databases">
        <authorList>
            <person name="Sun Q."/>
            <person name="Kim S."/>
        </authorList>
    </citation>
    <scope>NUCLEOTIDE SEQUENCE</scope>
    <source>
        <strain evidence="4">KCTC 22169</strain>
    </source>
</reference>
<dbReference type="GO" id="GO:0006935">
    <property type="term" value="P:chemotaxis"/>
    <property type="evidence" value="ECO:0007669"/>
    <property type="project" value="InterPro"/>
</dbReference>
<dbReference type="InterPro" id="IPR024181">
    <property type="entry name" value="Chemotax_regulator_CheV"/>
</dbReference>
<evidence type="ECO:0000259" key="2">
    <source>
        <dbReference type="PROSITE" id="PS50110"/>
    </source>
</evidence>
<dbReference type="PROSITE" id="PS50110">
    <property type="entry name" value="RESPONSE_REGULATORY"/>
    <property type="match status" value="1"/>
</dbReference>
<dbReference type="Gene3D" id="3.40.50.2300">
    <property type="match status" value="1"/>
</dbReference>
<dbReference type="InterPro" id="IPR002545">
    <property type="entry name" value="CheW-lke_dom"/>
</dbReference>
<dbReference type="GO" id="GO:0000160">
    <property type="term" value="P:phosphorelay signal transduction system"/>
    <property type="evidence" value="ECO:0007669"/>
    <property type="project" value="InterPro"/>
</dbReference>
<dbReference type="Pfam" id="PF01584">
    <property type="entry name" value="CheW"/>
    <property type="match status" value="1"/>
</dbReference>
<accession>A0A918NG81</accession>
<dbReference type="PIRSF" id="PIRSF002867">
    <property type="entry name" value="CheV"/>
    <property type="match status" value="1"/>
</dbReference>
<dbReference type="SUPFAM" id="SSF50341">
    <property type="entry name" value="CheW-like"/>
    <property type="match status" value="1"/>
</dbReference>
<keyword evidence="5" id="KW-1185">Reference proteome</keyword>
<evidence type="ECO:0000313" key="5">
    <source>
        <dbReference type="Proteomes" id="UP000626148"/>
    </source>
</evidence>